<dbReference type="AlphaFoldDB" id="A0A2T4N000"/>
<protein>
    <submittedName>
        <fullName evidence="1">Uncharacterized protein</fullName>
    </submittedName>
</protein>
<sequence>MNKKKNKKPQKLRGCWLAMFDRYKYRDFDGKGITDVQACFNSLLLNWFLKKQEICSVPSSQCVEKHAVFLLDEAEKTVALDGVDPTIIRVKAIDKAIAELGILTVKKLNEKNDVILNVHVMISTRTLTSKETEFVQDVFEAEADDDYDAIPILVISVPICNEVTEAKKDKIQDYCIRKLRESFRKKAINDGLEDTGFRYSKLEKIKDYFVQISI</sequence>
<dbReference type="EMBL" id="PZKL01000037">
    <property type="protein sequence ID" value="PTH80160.1"/>
    <property type="molecule type" value="Genomic_DNA"/>
</dbReference>
<reference evidence="1 2" key="1">
    <citation type="submission" date="2018-03" db="EMBL/GenBank/DDBJ databases">
        <title>Aeromonas veronii whole genome sequencing and analysis.</title>
        <authorList>
            <person name="Xie H."/>
            <person name="Liu T."/>
            <person name="Wang K."/>
        </authorList>
    </citation>
    <scope>NUCLEOTIDE SEQUENCE [LARGE SCALE GENOMIC DNA]</scope>
    <source>
        <strain evidence="1 2">XH.VA.1</strain>
    </source>
</reference>
<organism evidence="1 2">
    <name type="scientific">Aeromonas veronii</name>
    <dbReference type="NCBI Taxonomy" id="654"/>
    <lineage>
        <taxon>Bacteria</taxon>
        <taxon>Pseudomonadati</taxon>
        <taxon>Pseudomonadota</taxon>
        <taxon>Gammaproteobacteria</taxon>
        <taxon>Aeromonadales</taxon>
        <taxon>Aeromonadaceae</taxon>
        <taxon>Aeromonas</taxon>
    </lineage>
</organism>
<comment type="caution">
    <text evidence="1">The sequence shown here is derived from an EMBL/GenBank/DDBJ whole genome shotgun (WGS) entry which is preliminary data.</text>
</comment>
<dbReference type="RefSeq" id="WP_107684043.1">
    <property type="nucleotide sequence ID" value="NZ_PZKL01000037.1"/>
</dbReference>
<dbReference type="Proteomes" id="UP000241986">
    <property type="component" value="Unassembled WGS sequence"/>
</dbReference>
<proteinExistence type="predicted"/>
<evidence type="ECO:0000313" key="2">
    <source>
        <dbReference type="Proteomes" id="UP000241986"/>
    </source>
</evidence>
<evidence type="ECO:0000313" key="1">
    <source>
        <dbReference type="EMBL" id="PTH80160.1"/>
    </source>
</evidence>
<name>A0A2T4N000_AERVE</name>
<gene>
    <name evidence="1" type="ORF">DAA48_16525</name>
</gene>
<accession>A0A2T4N000</accession>